<sequence>MFKFLKSAFAAVVPALLIAGNWLVSNFKKLNLVIGDWSVTVEKTAVA</sequence>
<reference evidence="1" key="1">
    <citation type="submission" date="2013-04" db="EMBL/GenBank/DDBJ databases">
        <title>The genome sequencing project of 58 acetic acid bacteria.</title>
        <authorList>
            <person name="Okamoto-Kainuma A."/>
            <person name="Ishikawa M."/>
            <person name="Umino S."/>
            <person name="Koizumi Y."/>
            <person name="Shiwa Y."/>
            <person name="Yoshikawa H."/>
            <person name="Matsutani M."/>
            <person name="Matsushita K."/>
        </authorList>
    </citation>
    <scope>NUCLEOTIDE SEQUENCE</scope>
    <source>
        <strain evidence="1">NRIC 0228</strain>
    </source>
</reference>
<evidence type="ECO:0000313" key="1">
    <source>
        <dbReference type="EMBL" id="GBR17441.1"/>
    </source>
</evidence>
<proteinExistence type="predicted"/>
<comment type="caution">
    <text evidence="1">The sequence shown here is derived from an EMBL/GenBank/DDBJ whole genome shotgun (WGS) entry which is preliminary data.</text>
</comment>
<name>A0ABQ0QFQ5_9PROT</name>
<protein>
    <submittedName>
        <fullName evidence="1">Uncharacterized protein</fullName>
    </submittedName>
</protein>
<organism evidence="1 2">
    <name type="scientific">Gluconobacter frateurii NRIC 0228</name>
    <dbReference type="NCBI Taxonomy" id="1307946"/>
    <lineage>
        <taxon>Bacteria</taxon>
        <taxon>Pseudomonadati</taxon>
        <taxon>Pseudomonadota</taxon>
        <taxon>Alphaproteobacteria</taxon>
        <taxon>Acetobacterales</taxon>
        <taxon>Acetobacteraceae</taxon>
        <taxon>Gluconobacter</taxon>
    </lineage>
</organism>
<keyword evidence="2" id="KW-1185">Reference proteome</keyword>
<evidence type="ECO:0000313" key="2">
    <source>
        <dbReference type="Proteomes" id="UP001061070"/>
    </source>
</evidence>
<dbReference type="EMBL" id="BAQW01000015">
    <property type="protein sequence ID" value="GBR17441.1"/>
    <property type="molecule type" value="Genomic_DNA"/>
</dbReference>
<dbReference type="Proteomes" id="UP001061070">
    <property type="component" value="Unassembled WGS sequence"/>
</dbReference>
<gene>
    <name evidence="1" type="ORF">AA0228_3028</name>
</gene>
<accession>A0ABQ0QFQ5</accession>